<dbReference type="AlphaFoldDB" id="A0A8H7TGI4"/>
<reference evidence="4" key="1">
    <citation type="submission" date="2021-02" db="EMBL/GenBank/DDBJ databases">
        <title>Genome sequence Cadophora malorum strain M34.</title>
        <authorList>
            <person name="Stefanovic E."/>
            <person name="Vu D."/>
            <person name="Scully C."/>
            <person name="Dijksterhuis J."/>
            <person name="Roader J."/>
            <person name="Houbraken J."/>
        </authorList>
    </citation>
    <scope>NUCLEOTIDE SEQUENCE</scope>
    <source>
        <strain evidence="4">M34</strain>
    </source>
</reference>
<name>A0A8H7TGI4_9HELO</name>
<feature type="domain" description="Vanadium chloroperoxidase N-terminal" evidence="3">
    <location>
        <begin position="10"/>
        <end position="229"/>
    </location>
</feature>
<dbReference type="InterPro" id="IPR036938">
    <property type="entry name" value="PAP2/HPO_sf"/>
</dbReference>
<dbReference type="PANTHER" id="PTHR34599:SF1">
    <property type="entry name" value="PHOSPHATIDIC ACID PHOSPHATASE TYPE 2_HALOPEROXIDASE DOMAIN-CONTAINING PROTEIN"/>
    <property type="match status" value="1"/>
</dbReference>
<accession>A0A8H7TGI4</accession>
<dbReference type="GO" id="GO:0004601">
    <property type="term" value="F:peroxidase activity"/>
    <property type="evidence" value="ECO:0007669"/>
    <property type="project" value="InterPro"/>
</dbReference>
<evidence type="ECO:0000313" key="4">
    <source>
        <dbReference type="EMBL" id="KAG4418730.1"/>
    </source>
</evidence>
<evidence type="ECO:0000313" key="5">
    <source>
        <dbReference type="Proteomes" id="UP000664132"/>
    </source>
</evidence>
<dbReference type="InterPro" id="IPR041067">
    <property type="entry name" value="VCPO_N"/>
</dbReference>
<keyword evidence="5" id="KW-1185">Reference proteome</keyword>
<evidence type="ECO:0008006" key="6">
    <source>
        <dbReference type="Google" id="ProtNLM"/>
    </source>
</evidence>
<dbReference type="InterPro" id="IPR052559">
    <property type="entry name" value="V-haloperoxidase"/>
</dbReference>
<feature type="region of interest" description="Disordered" evidence="1">
    <location>
        <begin position="572"/>
        <end position="592"/>
    </location>
</feature>
<evidence type="ECO:0000256" key="1">
    <source>
        <dbReference type="SAM" id="MobiDB-lite"/>
    </source>
</evidence>
<dbReference type="InterPro" id="IPR000326">
    <property type="entry name" value="PAP2/HPO"/>
</dbReference>
<dbReference type="InterPro" id="IPR016119">
    <property type="entry name" value="Br/Cl_peroxidase_C"/>
</dbReference>
<organism evidence="4 5">
    <name type="scientific">Cadophora malorum</name>
    <dbReference type="NCBI Taxonomy" id="108018"/>
    <lineage>
        <taxon>Eukaryota</taxon>
        <taxon>Fungi</taxon>
        <taxon>Dikarya</taxon>
        <taxon>Ascomycota</taxon>
        <taxon>Pezizomycotina</taxon>
        <taxon>Leotiomycetes</taxon>
        <taxon>Helotiales</taxon>
        <taxon>Ploettnerulaceae</taxon>
        <taxon>Cadophora</taxon>
    </lineage>
</organism>
<feature type="domain" description="Phosphatidic acid phosphatase type 2/haloperoxidase" evidence="2">
    <location>
        <begin position="340"/>
        <end position="504"/>
    </location>
</feature>
<dbReference type="PANTHER" id="PTHR34599">
    <property type="entry name" value="PEROXIDASE-RELATED"/>
    <property type="match status" value="1"/>
</dbReference>
<gene>
    <name evidence="4" type="ORF">IFR04_008092</name>
</gene>
<dbReference type="EMBL" id="JAFJYH010000121">
    <property type="protein sequence ID" value="KAG4418730.1"/>
    <property type="molecule type" value="Genomic_DNA"/>
</dbReference>
<protein>
    <recommendedName>
        <fullName evidence="6">Vanadium chloroperoxidase</fullName>
    </recommendedName>
</protein>
<comment type="caution">
    <text evidence="4">The sequence shown here is derived from an EMBL/GenBank/DDBJ whole genome shotgun (WGS) entry which is preliminary data.</text>
</comment>
<evidence type="ECO:0000259" key="3">
    <source>
        <dbReference type="Pfam" id="PF17897"/>
    </source>
</evidence>
<evidence type="ECO:0000259" key="2">
    <source>
        <dbReference type="Pfam" id="PF01569"/>
    </source>
</evidence>
<dbReference type="Pfam" id="PF17897">
    <property type="entry name" value="VCPO_N"/>
    <property type="match status" value="1"/>
</dbReference>
<dbReference type="SUPFAM" id="SSF48317">
    <property type="entry name" value="Acid phosphatase/Vanadium-dependent haloperoxidase"/>
    <property type="match status" value="1"/>
</dbReference>
<sequence length="592" mass="65599">MTSTVPPVILPTTLEPIECNLNYVMYWNNVALDLNRITQSIAGPYSGPPLSARALSILHLAIHDSYFAIRSEMAEGFSTFLDPKSRDPLYRLPPTGRASDARNAVAAASIRVLTKIYATPNRAVATASTEIISRFIQEATANFTGIHSISPSFLFGTAVANAILKILYISPDAESVQQGSYRPVPGQFRFDTAPSRPVRNLPVDPDNIHGPTKAVTEFHLPYYGELAKRVAVQMYIKGQRTEHIIADPPNACKRPGELPEWEDSLKDVIRMGGAPDSNATKRLPDQRAAATFWAYDGSNLIGTPPRLYNQILRCIAIQKMPDSPTSERTNADFARLFALVNASMADAGILSWKSKWFYEYWRPETGVRETESKLADPFFLSLGAPDTNSNGGSFKPPFPAYPSGHAAFGGAAFQMMRLYYKQRDCLMFDDNAPDTIAFQMTSDELNGITRDLHQPYDPLKPIQQQQGIVRTCRPRTFGSLWEAMYENAVSRVWLGVHWRFDSFAAQDVLVPSTNSEKELYKTNKDGTTAYIPVDQICYETLGPREDRPGDSFPVGGVPLGIQIAEDIFYSGLKPTPNTEQPTVAGRSAGEDY</sequence>
<proteinExistence type="predicted"/>
<dbReference type="CDD" id="cd03398">
    <property type="entry name" value="PAP2_haloperoxidase"/>
    <property type="match status" value="1"/>
</dbReference>
<dbReference type="Gene3D" id="1.10.606.10">
    <property type="entry name" value="Vanadium-containing Chloroperoxidase, domain 2"/>
    <property type="match status" value="1"/>
</dbReference>
<dbReference type="OrthoDB" id="9997027at2759"/>
<dbReference type="Proteomes" id="UP000664132">
    <property type="component" value="Unassembled WGS sequence"/>
</dbReference>
<dbReference type="Gene3D" id="1.20.144.10">
    <property type="entry name" value="Phosphatidic acid phosphatase type 2/haloperoxidase"/>
    <property type="match status" value="1"/>
</dbReference>
<dbReference type="Pfam" id="PF01569">
    <property type="entry name" value="PAP2"/>
    <property type="match status" value="1"/>
</dbReference>